<dbReference type="AlphaFoldDB" id="A0A9N7YHZ1"/>
<keyword evidence="11" id="KW-1185">Reference proteome</keyword>
<comment type="similarity">
    <text evidence="5">Belongs to the CFAP53 family.</text>
</comment>
<feature type="region of interest" description="Disordered" evidence="8">
    <location>
        <begin position="402"/>
        <end position="440"/>
    </location>
</feature>
<dbReference type="GO" id="GO:0005929">
    <property type="term" value="C:cilium"/>
    <property type="evidence" value="ECO:0007669"/>
    <property type="project" value="UniProtKB-SubCell"/>
</dbReference>
<accession>A0A9N7YHZ1</accession>
<organism evidence="10 11">
    <name type="scientific">Pleuronectes platessa</name>
    <name type="common">European plaice</name>
    <dbReference type="NCBI Taxonomy" id="8262"/>
    <lineage>
        <taxon>Eukaryota</taxon>
        <taxon>Metazoa</taxon>
        <taxon>Chordata</taxon>
        <taxon>Craniata</taxon>
        <taxon>Vertebrata</taxon>
        <taxon>Euteleostomi</taxon>
        <taxon>Actinopterygii</taxon>
        <taxon>Neopterygii</taxon>
        <taxon>Teleostei</taxon>
        <taxon>Neoteleostei</taxon>
        <taxon>Acanthomorphata</taxon>
        <taxon>Carangaria</taxon>
        <taxon>Pleuronectiformes</taxon>
        <taxon>Pleuronectoidei</taxon>
        <taxon>Pleuronectidae</taxon>
        <taxon>Pleuronectes</taxon>
    </lineage>
</organism>
<comment type="subcellular location">
    <subcellularLocation>
        <location evidence="1">Cell projection</location>
        <location evidence="1">Cilium</location>
    </subcellularLocation>
</comment>
<gene>
    <name evidence="10" type="ORF">PLEPLA_LOCUS14116</name>
</gene>
<dbReference type="PANTHER" id="PTHR31183">
    <property type="entry name" value="TRICHOPLEIN KERATIN FILAMENT-BINDING PROTEIN FAMILY MEMBER"/>
    <property type="match status" value="1"/>
</dbReference>
<evidence type="ECO:0000313" key="10">
    <source>
        <dbReference type="EMBL" id="CAB1426181.1"/>
    </source>
</evidence>
<dbReference type="InterPro" id="IPR043597">
    <property type="entry name" value="TPH_dom"/>
</dbReference>
<feature type="coiled-coil region" evidence="7">
    <location>
        <begin position="95"/>
        <end position="151"/>
    </location>
</feature>
<feature type="domain" description="Trichohyalin-plectin-homology" evidence="9">
    <location>
        <begin position="155"/>
        <end position="480"/>
    </location>
</feature>
<evidence type="ECO:0000256" key="7">
    <source>
        <dbReference type="SAM" id="Coils"/>
    </source>
</evidence>
<proteinExistence type="inferred from homology"/>
<evidence type="ECO:0000256" key="3">
    <source>
        <dbReference type="ARBA" id="ARBA00023069"/>
    </source>
</evidence>
<dbReference type="EMBL" id="CADEAL010000864">
    <property type="protein sequence ID" value="CAB1426181.1"/>
    <property type="molecule type" value="Genomic_DNA"/>
</dbReference>
<dbReference type="Pfam" id="PF13868">
    <property type="entry name" value="TPH"/>
    <property type="match status" value="1"/>
</dbReference>
<dbReference type="PANTHER" id="PTHR31183:SF1">
    <property type="entry name" value="CILIA- AND FLAGELLA-ASSOCIATED PROTEIN 53"/>
    <property type="match status" value="1"/>
</dbReference>
<evidence type="ECO:0000259" key="9">
    <source>
        <dbReference type="Pfam" id="PF13868"/>
    </source>
</evidence>
<sequence>MFLSQKRPGTREVKGPSPRERPRLPPGRHHDEILMERREKDFARDQLLKFSRNQKSCDITSSWLETSERHILNGAVNREVQAALKLYETDVEHRRHRLQAVLAEEEQQLLQELEDTKETLEERQEKMRVRAQTLRERRERERQQLVSEKLDKQFREQCQEVRSVLSRQREQQVREEQAALVRSRQQQLQQQQGEEELFDELWEADRRAKDEQEQQRAEIQRLRNMEQLIGLDTQVEEAELRRRTEKEQKEEEARLMRREEEDQLLLAQQQHRQKIQSRLSRRHELDQDFRMKMKHRARDQQDEQQLDMNIEQLLLQQETDTKQKAAQRKVELCEEQQRYREYLSEEQQRQRREDDETEQLINEKMEENWNRKDELNRLQQENRRSIIREVVMDQRLQIQRNLDRKEQKRADDSRERDEMTRMMEEMKVKDEEERRSERRRCEEYELGLRRQVTDRQQLGSDLRAQTQKEEEQSATLRKIYNHRKLQVLAPPISHSAATHPFRRAGRSSSAHTEHHESDQEENLSPK</sequence>
<evidence type="ECO:0000256" key="1">
    <source>
        <dbReference type="ARBA" id="ARBA00004138"/>
    </source>
</evidence>
<dbReference type="Proteomes" id="UP001153269">
    <property type="component" value="Unassembled WGS sequence"/>
</dbReference>
<protein>
    <recommendedName>
        <fullName evidence="6">Cilia- and flagella-associated protein 53</fullName>
    </recommendedName>
</protein>
<feature type="compositionally biased region" description="Basic and acidic residues" evidence="8">
    <location>
        <begin position="9"/>
        <end position="32"/>
    </location>
</feature>
<feature type="region of interest" description="Disordered" evidence="8">
    <location>
        <begin position="1"/>
        <end position="32"/>
    </location>
</feature>
<evidence type="ECO:0000313" key="11">
    <source>
        <dbReference type="Proteomes" id="UP001153269"/>
    </source>
</evidence>
<dbReference type="InterPro" id="IPR043596">
    <property type="entry name" value="CFAP53/TCHP"/>
</dbReference>
<feature type="region of interest" description="Disordered" evidence="8">
    <location>
        <begin position="490"/>
        <end position="526"/>
    </location>
</feature>
<evidence type="ECO:0000256" key="8">
    <source>
        <dbReference type="SAM" id="MobiDB-lite"/>
    </source>
</evidence>
<feature type="coiled-coil region" evidence="7">
    <location>
        <begin position="205"/>
        <end position="263"/>
    </location>
</feature>
<evidence type="ECO:0000256" key="4">
    <source>
        <dbReference type="ARBA" id="ARBA00023273"/>
    </source>
</evidence>
<evidence type="ECO:0000256" key="2">
    <source>
        <dbReference type="ARBA" id="ARBA00023054"/>
    </source>
</evidence>
<keyword evidence="4" id="KW-0966">Cell projection</keyword>
<evidence type="ECO:0000256" key="5">
    <source>
        <dbReference type="ARBA" id="ARBA00033747"/>
    </source>
</evidence>
<evidence type="ECO:0000256" key="6">
    <source>
        <dbReference type="ARBA" id="ARBA00033773"/>
    </source>
</evidence>
<name>A0A9N7YHZ1_PLEPL</name>
<reference evidence="10" key="1">
    <citation type="submission" date="2020-03" db="EMBL/GenBank/DDBJ databases">
        <authorList>
            <person name="Weist P."/>
        </authorList>
    </citation>
    <scope>NUCLEOTIDE SEQUENCE</scope>
</reference>
<comment type="caution">
    <text evidence="10">The sequence shown here is derived from an EMBL/GenBank/DDBJ whole genome shotgun (WGS) entry which is preliminary data.</text>
</comment>
<keyword evidence="3" id="KW-0969">Cilium</keyword>
<keyword evidence="2 7" id="KW-0175">Coiled coil</keyword>